<feature type="signal peptide" evidence="2">
    <location>
        <begin position="1"/>
        <end position="21"/>
    </location>
</feature>
<evidence type="ECO:0000313" key="4">
    <source>
        <dbReference type="Proteomes" id="UP000233160"/>
    </source>
</evidence>
<accession>A0A2K6G822</accession>
<evidence type="ECO:0000256" key="1">
    <source>
        <dbReference type="SAM" id="MobiDB-lite"/>
    </source>
</evidence>
<gene>
    <name evidence="3" type="primary">ADGRG5</name>
</gene>
<feature type="region of interest" description="Disordered" evidence="1">
    <location>
        <begin position="163"/>
        <end position="196"/>
    </location>
</feature>
<proteinExistence type="predicted"/>
<evidence type="ECO:0000313" key="3">
    <source>
        <dbReference type="Ensembl" id="ENSPCOP00000022378.1"/>
    </source>
</evidence>
<organism evidence="3 4">
    <name type="scientific">Propithecus coquereli</name>
    <name type="common">Coquerel's sifaka</name>
    <name type="synonym">Propithecus verreauxi coquereli</name>
    <dbReference type="NCBI Taxonomy" id="379532"/>
    <lineage>
        <taxon>Eukaryota</taxon>
        <taxon>Metazoa</taxon>
        <taxon>Chordata</taxon>
        <taxon>Craniata</taxon>
        <taxon>Vertebrata</taxon>
        <taxon>Euteleostomi</taxon>
        <taxon>Mammalia</taxon>
        <taxon>Eutheria</taxon>
        <taxon>Euarchontoglires</taxon>
        <taxon>Primates</taxon>
        <taxon>Strepsirrhini</taxon>
        <taxon>Lemuriformes</taxon>
        <taxon>Indriidae</taxon>
        <taxon>Propithecus</taxon>
    </lineage>
</organism>
<protein>
    <submittedName>
        <fullName evidence="3">Adhesion G protein-coupled receptor G5</fullName>
    </submittedName>
</protein>
<evidence type="ECO:0000256" key="2">
    <source>
        <dbReference type="SAM" id="SignalP"/>
    </source>
</evidence>
<feature type="chain" id="PRO_5014452617" evidence="2">
    <location>
        <begin position="22"/>
        <end position="223"/>
    </location>
</feature>
<sequence length="223" mass="24849">MDRWGVLFFCLCLQTFQNVTAEASQELLRWMEKMEGPPRGRSTTPSLAQQVHILEQRLLNVSLGGYNLTLQTSTIQSLAFKLGCDFAGLSLSSAALKPVPQVRGGARDHHAMQFPAELTRDACRTGPRELRLICVYFFTDSFFKVSATAGQGGWSLPRTCEQPDRSGQHQLLAQPKPGTVGRVPLSTHPCPSPHRDSELHHHPFLSPLWALATMELSWKQMVL</sequence>
<dbReference type="AlphaFoldDB" id="A0A2K6G822"/>
<reference evidence="3" key="2">
    <citation type="submission" date="2025-09" db="UniProtKB">
        <authorList>
            <consortium name="Ensembl"/>
        </authorList>
    </citation>
    <scope>IDENTIFICATION</scope>
</reference>
<dbReference type="GeneTree" id="ENSGT00940000161359"/>
<dbReference type="Proteomes" id="UP000233160">
    <property type="component" value="Unassembled WGS sequence"/>
</dbReference>
<reference evidence="3" key="1">
    <citation type="submission" date="2025-08" db="UniProtKB">
        <authorList>
            <consortium name="Ensembl"/>
        </authorList>
    </citation>
    <scope>IDENTIFICATION</scope>
</reference>
<name>A0A2K6G822_PROCO</name>
<keyword evidence="4" id="KW-1185">Reference proteome</keyword>
<dbReference type="Ensembl" id="ENSPCOT00000033051.1">
    <property type="protein sequence ID" value="ENSPCOP00000022378.1"/>
    <property type="gene ID" value="ENSPCOG00000023280.1"/>
</dbReference>
<keyword evidence="2" id="KW-0732">Signal</keyword>